<gene>
    <name evidence="11" type="ORF">DRP53_08895</name>
</gene>
<keyword evidence="4" id="KW-1003">Cell membrane</keyword>
<protein>
    <recommendedName>
        <fullName evidence="10">TonB C-terminal domain-containing protein</fullName>
    </recommendedName>
</protein>
<dbReference type="InterPro" id="IPR006260">
    <property type="entry name" value="TonB/TolA_C"/>
</dbReference>
<dbReference type="Gene3D" id="3.30.1150.10">
    <property type="match status" value="1"/>
</dbReference>
<keyword evidence="5" id="KW-0997">Cell inner membrane</keyword>
<comment type="subcellular location">
    <subcellularLocation>
        <location evidence="1">Cell inner membrane</location>
        <topology evidence="1">Single-pass membrane protein</topology>
        <orientation evidence="1">Periplasmic side</orientation>
    </subcellularLocation>
</comment>
<dbReference type="SUPFAM" id="SSF74653">
    <property type="entry name" value="TolA/TonB C-terminal domain"/>
    <property type="match status" value="1"/>
</dbReference>
<keyword evidence="6" id="KW-0812">Transmembrane</keyword>
<evidence type="ECO:0000256" key="6">
    <source>
        <dbReference type="ARBA" id="ARBA00022692"/>
    </source>
</evidence>
<evidence type="ECO:0000256" key="4">
    <source>
        <dbReference type="ARBA" id="ARBA00022475"/>
    </source>
</evidence>
<evidence type="ECO:0000256" key="9">
    <source>
        <dbReference type="ARBA" id="ARBA00023136"/>
    </source>
</evidence>
<evidence type="ECO:0000313" key="12">
    <source>
        <dbReference type="Proteomes" id="UP000268469"/>
    </source>
</evidence>
<sequence length="419" mass="46848">MLVLYLIAMLDLPTDTIYLKSYSGSGDDNIYKIVPLSEQNLLLIGSTTSFGRGGYDIYLLMIDSTGDTLWTRTFGDKGDDIGIDGLVDYRDSSLVIGAITRSFGYNDFHLCLLRINRSGSLYSIRCYDEIDPRYYFQLKSPFQVAGRYRRDSTSVCCLELDEEDEPEKLLIADSYEIQRLYKISDHNQFLIQIDQNHLLESPSGIKLFEITDQAETVAVRTLGAAGDTHYYNYSLAINGRIVTVGRIESESDSGDLALGIYHGNGELDRLITFPDRSITTGRAVILGGGESPNFIIIGGCSRPPGDRNRDIFLLSLGNKNWKKPKINRLVEKPPRLLHCPPPIYPRMARVLGIEGTVVVEGLVDTTGRIVWAEVIKSSDCLILDLAAIEAVWTYRFSPGIQAGKKVIVRVQIPIIFQLR</sequence>
<comment type="similarity">
    <text evidence="2">Belongs to the TonB family.</text>
</comment>
<dbReference type="PANTHER" id="PTHR33446:SF2">
    <property type="entry name" value="PROTEIN TONB"/>
    <property type="match status" value="1"/>
</dbReference>
<keyword evidence="3" id="KW-0813">Transport</keyword>
<evidence type="ECO:0000256" key="2">
    <source>
        <dbReference type="ARBA" id="ARBA00006555"/>
    </source>
</evidence>
<dbReference type="PANTHER" id="PTHR33446">
    <property type="entry name" value="PROTEIN TONB-RELATED"/>
    <property type="match status" value="1"/>
</dbReference>
<evidence type="ECO:0000256" key="7">
    <source>
        <dbReference type="ARBA" id="ARBA00022927"/>
    </source>
</evidence>
<dbReference type="Proteomes" id="UP000268469">
    <property type="component" value="Unassembled WGS sequence"/>
</dbReference>
<dbReference type="GO" id="GO:0015031">
    <property type="term" value="P:protein transport"/>
    <property type="evidence" value="ECO:0007669"/>
    <property type="project" value="UniProtKB-KW"/>
</dbReference>
<organism evidence="11 12">
    <name type="scientific">candidate division WOR-3 bacterium</name>
    <dbReference type="NCBI Taxonomy" id="2052148"/>
    <lineage>
        <taxon>Bacteria</taxon>
        <taxon>Bacteria division WOR-3</taxon>
    </lineage>
</organism>
<keyword evidence="8" id="KW-1133">Transmembrane helix</keyword>
<proteinExistence type="inferred from homology"/>
<accession>A0A660SEK4</accession>
<keyword evidence="7" id="KW-0653">Protein transport</keyword>
<evidence type="ECO:0000256" key="5">
    <source>
        <dbReference type="ARBA" id="ARBA00022519"/>
    </source>
</evidence>
<dbReference type="InterPro" id="IPR051045">
    <property type="entry name" value="TonB-dependent_transducer"/>
</dbReference>
<evidence type="ECO:0000313" key="11">
    <source>
        <dbReference type="EMBL" id="RKX69205.1"/>
    </source>
</evidence>
<comment type="caution">
    <text evidence="11">The sequence shown here is derived from an EMBL/GenBank/DDBJ whole genome shotgun (WGS) entry which is preliminary data.</text>
</comment>
<evidence type="ECO:0000259" key="10">
    <source>
        <dbReference type="PROSITE" id="PS52015"/>
    </source>
</evidence>
<dbReference type="InterPro" id="IPR037682">
    <property type="entry name" value="TonB_C"/>
</dbReference>
<dbReference type="PROSITE" id="PS52015">
    <property type="entry name" value="TONB_CTD"/>
    <property type="match status" value="1"/>
</dbReference>
<dbReference type="GO" id="GO:0055085">
    <property type="term" value="P:transmembrane transport"/>
    <property type="evidence" value="ECO:0007669"/>
    <property type="project" value="InterPro"/>
</dbReference>
<dbReference type="GO" id="GO:0098797">
    <property type="term" value="C:plasma membrane protein complex"/>
    <property type="evidence" value="ECO:0007669"/>
    <property type="project" value="TreeGrafter"/>
</dbReference>
<evidence type="ECO:0000256" key="1">
    <source>
        <dbReference type="ARBA" id="ARBA00004383"/>
    </source>
</evidence>
<dbReference type="GO" id="GO:0031992">
    <property type="term" value="F:energy transducer activity"/>
    <property type="evidence" value="ECO:0007669"/>
    <property type="project" value="TreeGrafter"/>
</dbReference>
<dbReference type="AlphaFoldDB" id="A0A660SEK4"/>
<evidence type="ECO:0000256" key="8">
    <source>
        <dbReference type="ARBA" id="ARBA00022989"/>
    </source>
</evidence>
<dbReference type="NCBIfam" id="TIGR01352">
    <property type="entry name" value="tonB_Cterm"/>
    <property type="match status" value="1"/>
</dbReference>
<reference evidence="11 12" key="1">
    <citation type="submission" date="2018-06" db="EMBL/GenBank/DDBJ databases">
        <title>Extensive metabolic versatility and redundancy in microbially diverse, dynamic hydrothermal sediments.</title>
        <authorList>
            <person name="Dombrowski N."/>
            <person name="Teske A."/>
            <person name="Baker B.J."/>
        </authorList>
    </citation>
    <scope>NUCLEOTIDE SEQUENCE [LARGE SCALE GENOMIC DNA]</scope>
    <source>
        <strain evidence="11">B36_G15</strain>
    </source>
</reference>
<evidence type="ECO:0000256" key="3">
    <source>
        <dbReference type="ARBA" id="ARBA00022448"/>
    </source>
</evidence>
<feature type="domain" description="TonB C-terminal" evidence="10">
    <location>
        <begin position="329"/>
        <end position="419"/>
    </location>
</feature>
<dbReference type="Pfam" id="PF03544">
    <property type="entry name" value="TonB_C"/>
    <property type="match status" value="1"/>
</dbReference>
<name>A0A660SEK4_UNCW3</name>
<dbReference type="EMBL" id="QNBE01000099">
    <property type="protein sequence ID" value="RKX69205.1"/>
    <property type="molecule type" value="Genomic_DNA"/>
</dbReference>
<keyword evidence="9" id="KW-0472">Membrane</keyword>